<evidence type="ECO:0000313" key="1">
    <source>
        <dbReference type="EMBL" id="KKK58835.1"/>
    </source>
</evidence>
<dbReference type="AlphaFoldDB" id="A0A0F8XD04"/>
<sequence>PNTARSFRNDGMTLRQYAAIKLRVPRSGSDWLDEFVRESLRDQFAGQIIAGTLANPMTAEQMQAHRNRGATFPKLQADISKIVCDVADAMLAEKQRREPEGGEPL</sequence>
<protein>
    <submittedName>
        <fullName evidence="1">Uncharacterized protein</fullName>
    </submittedName>
</protein>
<reference evidence="1" key="1">
    <citation type="journal article" date="2015" name="Nature">
        <title>Complex archaea that bridge the gap between prokaryotes and eukaryotes.</title>
        <authorList>
            <person name="Spang A."/>
            <person name="Saw J.H."/>
            <person name="Jorgensen S.L."/>
            <person name="Zaremba-Niedzwiedzka K."/>
            <person name="Martijn J."/>
            <person name="Lind A.E."/>
            <person name="van Eijk R."/>
            <person name="Schleper C."/>
            <person name="Guy L."/>
            <person name="Ettema T.J."/>
        </authorList>
    </citation>
    <scope>NUCLEOTIDE SEQUENCE</scope>
</reference>
<gene>
    <name evidence="1" type="ORF">LCGC14_3040450</name>
</gene>
<feature type="non-terminal residue" evidence="1">
    <location>
        <position position="1"/>
    </location>
</feature>
<dbReference type="EMBL" id="LAZR01063778">
    <property type="protein sequence ID" value="KKK58835.1"/>
    <property type="molecule type" value="Genomic_DNA"/>
</dbReference>
<name>A0A0F8XD04_9ZZZZ</name>
<comment type="caution">
    <text evidence="1">The sequence shown here is derived from an EMBL/GenBank/DDBJ whole genome shotgun (WGS) entry which is preliminary data.</text>
</comment>
<organism evidence="1">
    <name type="scientific">marine sediment metagenome</name>
    <dbReference type="NCBI Taxonomy" id="412755"/>
    <lineage>
        <taxon>unclassified sequences</taxon>
        <taxon>metagenomes</taxon>
        <taxon>ecological metagenomes</taxon>
    </lineage>
</organism>
<proteinExistence type="predicted"/>
<accession>A0A0F8XD04</accession>